<gene>
    <name evidence="1" type="ORF">Ari01nite_75170</name>
</gene>
<dbReference type="AlphaFoldDB" id="A0A919K652"/>
<comment type="caution">
    <text evidence="1">The sequence shown here is derived from an EMBL/GenBank/DDBJ whole genome shotgun (WGS) entry which is preliminary data.</text>
</comment>
<name>A0A919K652_9ACTN</name>
<dbReference type="Proteomes" id="UP000636960">
    <property type="component" value="Unassembled WGS sequence"/>
</dbReference>
<dbReference type="EMBL" id="BOMV01000079">
    <property type="protein sequence ID" value="GIF00053.1"/>
    <property type="molecule type" value="Genomic_DNA"/>
</dbReference>
<organism evidence="1 2">
    <name type="scientific">Paractinoplanes rishiriensis</name>
    <dbReference type="NCBI Taxonomy" id="1050105"/>
    <lineage>
        <taxon>Bacteria</taxon>
        <taxon>Bacillati</taxon>
        <taxon>Actinomycetota</taxon>
        <taxon>Actinomycetes</taxon>
        <taxon>Micromonosporales</taxon>
        <taxon>Micromonosporaceae</taxon>
        <taxon>Paractinoplanes</taxon>
    </lineage>
</organism>
<sequence length="65" mass="7106">MGILSIARVSRHVIVHITACLGSLRITTITVKLINVLCPNDPQVPIETFLEEHLAGTAEWAERTG</sequence>
<proteinExistence type="predicted"/>
<evidence type="ECO:0000313" key="2">
    <source>
        <dbReference type="Proteomes" id="UP000636960"/>
    </source>
</evidence>
<protein>
    <submittedName>
        <fullName evidence="1">Uncharacterized protein</fullName>
    </submittedName>
</protein>
<keyword evidence="2" id="KW-1185">Reference proteome</keyword>
<accession>A0A919K652</accession>
<evidence type="ECO:0000313" key="1">
    <source>
        <dbReference type="EMBL" id="GIF00053.1"/>
    </source>
</evidence>
<reference evidence="1" key="1">
    <citation type="submission" date="2021-01" db="EMBL/GenBank/DDBJ databases">
        <title>Whole genome shotgun sequence of Actinoplanes rishiriensis NBRC 108556.</title>
        <authorList>
            <person name="Komaki H."/>
            <person name="Tamura T."/>
        </authorList>
    </citation>
    <scope>NUCLEOTIDE SEQUENCE</scope>
    <source>
        <strain evidence="1">NBRC 108556</strain>
    </source>
</reference>